<feature type="domain" description="4Fe-4S ferredoxin-type" evidence="4">
    <location>
        <begin position="42"/>
        <end position="72"/>
    </location>
</feature>
<protein>
    <submittedName>
        <fullName evidence="5">Ferredoxin-type protein</fullName>
    </submittedName>
</protein>
<dbReference type="InterPro" id="IPR017896">
    <property type="entry name" value="4Fe4S_Fe-S-bd"/>
</dbReference>
<dbReference type="Proteomes" id="UP000281391">
    <property type="component" value="Chromosome"/>
</dbReference>
<dbReference type="KEGG" id="sof:NCTC11214_05184"/>
<keyword evidence="1" id="KW-0479">Metal-binding</keyword>
<feature type="domain" description="4Fe-4S ferredoxin-type" evidence="4">
    <location>
        <begin position="74"/>
        <end position="103"/>
    </location>
</feature>
<evidence type="ECO:0000256" key="2">
    <source>
        <dbReference type="ARBA" id="ARBA00023004"/>
    </source>
</evidence>
<proteinExistence type="predicted"/>
<dbReference type="Pfam" id="PF12800">
    <property type="entry name" value="Fer4_4"/>
    <property type="match status" value="1"/>
</dbReference>
<dbReference type="EMBL" id="LR134117">
    <property type="protein sequence ID" value="VDZ64848.1"/>
    <property type="molecule type" value="Genomic_DNA"/>
</dbReference>
<dbReference type="RefSeq" id="WP_004964958.1">
    <property type="nucleotide sequence ID" value="NZ_JBGMUT010000001.1"/>
</dbReference>
<dbReference type="AlphaFoldDB" id="A0A447L1A8"/>
<dbReference type="Pfam" id="PF12838">
    <property type="entry name" value="Fer4_7"/>
    <property type="match status" value="1"/>
</dbReference>
<dbReference type="PROSITE" id="PS00198">
    <property type="entry name" value="4FE4S_FER_1"/>
    <property type="match status" value="1"/>
</dbReference>
<keyword evidence="3" id="KW-0411">Iron-sulfur</keyword>
<feature type="domain" description="4Fe-4S ferredoxin-type" evidence="4">
    <location>
        <begin position="145"/>
        <end position="174"/>
    </location>
</feature>
<evidence type="ECO:0000313" key="6">
    <source>
        <dbReference type="Proteomes" id="UP000281391"/>
    </source>
</evidence>
<dbReference type="GO" id="GO:0046872">
    <property type="term" value="F:metal ion binding"/>
    <property type="evidence" value="ECO:0007669"/>
    <property type="project" value="UniProtKB-KW"/>
</dbReference>
<reference evidence="5 6" key="1">
    <citation type="submission" date="2018-12" db="EMBL/GenBank/DDBJ databases">
        <authorList>
            <consortium name="Pathogen Informatics"/>
        </authorList>
    </citation>
    <scope>NUCLEOTIDE SEQUENCE [LARGE SCALE GENOMIC DNA]</scope>
    <source>
        <strain evidence="5 6">NCTC11214</strain>
    </source>
</reference>
<evidence type="ECO:0000256" key="3">
    <source>
        <dbReference type="ARBA" id="ARBA00023014"/>
    </source>
</evidence>
<accession>A0A447L1A8</accession>
<dbReference type="GO" id="GO:0051536">
    <property type="term" value="F:iron-sulfur cluster binding"/>
    <property type="evidence" value="ECO:0007669"/>
    <property type="project" value="UniProtKB-KW"/>
</dbReference>
<organism evidence="5 6">
    <name type="scientific">Serratia odorifera</name>
    <dbReference type="NCBI Taxonomy" id="618"/>
    <lineage>
        <taxon>Bacteria</taxon>
        <taxon>Pseudomonadati</taxon>
        <taxon>Pseudomonadota</taxon>
        <taxon>Gammaproteobacteria</taxon>
        <taxon>Enterobacterales</taxon>
        <taxon>Yersiniaceae</taxon>
        <taxon>Serratia</taxon>
    </lineage>
</organism>
<dbReference type="PROSITE" id="PS51379">
    <property type="entry name" value="4FE4S_FER_2"/>
    <property type="match status" value="4"/>
</dbReference>
<dbReference type="SUPFAM" id="SSF54862">
    <property type="entry name" value="4Fe-4S ferredoxins"/>
    <property type="match status" value="1"/>
</dbReference>
<evidence type="ECO:0000313" key="5">
    <source>
        <dbReference type="EMBL" id="VDZ64848.1"/>
    </source>
</evidence>
<name>A0A447L1A8_SEROD</name>
<evidence type="ECO:0000256" key="1">
    <source>
        <dbReference type="ARBA" id="ARBA00022723"/>
    </source>
</evidence>
<gene>
    <name evidence="5" type="ORF">NCTC11214_05184</name>
</gene>
<evidence type="ECO:0000259" key="4">
    <source>
        <dbReference type="PROSITE" id="PS51379"/>
    </source>
</evidence>
<dbReference type="Gene3D" id="3.30.70.20">
    <property type="match status" value="2"/>
</dbReference>
<feature type="domain" description="4Fe-4S ferredoxin-type" evidence="4">
    <location>
        <begin position="108"/>
        <end position="140"/>
    </location>
</feature>
<keyword evidence="2" id="KW-0408">Iron</keyword>
<dbReference type="InterPro" id="IPR017900">
    <property type="entry name" value="4Fe4S_Fe_S_CS"/>
</dbReference>
<sequence>MKSEPSLSAEGSQRRRLFTGWVTRARQAEMAPTPPSARPPQALPEALFCAACNGCGDCSDACPYGLLTVQQGKAVLNVEFTECDHCLKCTSACQTGALRAGMPSDTTLRPQISASCLGLRDGCRMCVISCPQRALSFNQTANAEAQWQCDDRQCNGCGLCKLSCCHGHIVLVPTGEKPLPPRL</sequence>